<dbReference type="AlphaFoldDB" id="A0AA39WUE7"/>
<comment type="caution">
    <text evidence="2">The sequence shown here is derived from an EMBL/GenBank/DDBJ whole genome shotgun (WGS) entry which is preliminary data.</text>
</comment>
<proteinExistence type="predicted"/>
<evidence type="ECO:0000259" key="1">
    <source>
        <dbReference type="Pfam" id="PF24494"/>
    </source>
</evidence>
<dbReference type="InterPro" id="IPR056009">
    <property type="entry name" value="DUF7587"/>
</dbReference>
<evidence type="ECO:0000313" key="3">
    <source>
        <dbReference type="Proteomes" id="UP001174934"/>
    </source>
</evidence>
<gene>
    <name evidence="2" type="ORF">B0T17DRAFT_509126</name>
</gene>
<sequence>MASNGPDTPNTTADDVTVVRWQSKWERQTQDTDMEVFMVESSLGHKGIRIWARGLTSNATLQELCSIYKVAPTVFAFEAWKLRGGFTIGKGLLEASVNIQSCGNNLPATVYRVVHDAQPFGGTKARGFSWLSTTPFDFQILLQRHLNWRCRQPSPFVSVTDDIRKAARVAAAYAVRGCTGIKVVKIDTSGEDWRNRRVKMWHVESLVDVLKLVPHF</sequence>
<dbReference type="EMBL" id="JAULSR010000004">
    <property type="protein sequence ID" value="KAK0621809.1"/>
    <property type="molecule type" value="Genomic_DNA"/>
</dbReference>
<name>A0AA39WUE7_9PEZI</name>
<evidence type="ECO:0000313" key="2">
    <source>
        <dbReference type="EMBL" id="KAK0621809.1"/>
    </source>
</evidence>
<feature type="domain" description="DUF7587" evidence="1">
    <location>
        <begin position="128"/>
        <end position="212"/>
    </location>
</feature>
<dbReference type="Pfam" id="PF24494">
    <property type="entry name" value="DUF7587"/>
    <property type="match status" value="1"/>
</dbReference>
<dbReference type="Proteomes" id="UP001174934">
    <property type="component" value="Unassembled WGS sequence"/>
</dbReference>
<organism evidence="2 3">
    <name type="scientific">Bombardia bombarda</name>
    <dbReference type="NCBI Taxonomy" id="252184"/>
    <lineage>
        <taxon>Eukaryota</taxon>
        <taxon>Fungi</taxon>
        <taxon>Dikarya</taxon>
        <taxon>Ascomycota</taxon>
        <taxon>Pezizomycotina</taxon>
        <taxon>Sordariomycetes</taxon>
        <taxon>Sordariomycetidae</taxon>
        <taxon>Sordariales</taxon>
        <taxon>Lasiosphaeriaceae</taxon>
        <taxon>Bombardia</taxon>
    </lineage>
</organism>
<accession>A0AA39WUE7</accession>
<keyword evidence="3" id="KW-1185">Reference proteome</keyword>
<protein>
    <recommendedName>
        <fullName evidence="1">DUF7587 domain-containing protein</fullName>
    </recommendedName>
</protein>
<reference evidence="2" key="1">
    <citation type="submission" date="2023-06" db="EMBL/GenBank/DDBJ databases">
        <title>Genome-scale phylogeny and comparative genomics of the fungal order Sordariales.</title>
        <authorList>
            <consortium name="Lawrence Berkeley National Laboratory"/>
            <person name="Hensen N."/>
            <person name="Bonometti L."/>
            <person name="Westerberg I."/>
            <person name="Brannstrom I.O."/>
            <person name="Guillou S."/>
            <person name="Cros-Aarteil S."/>
            <person name="Calhoun S."/>
            <person name="Haridas S."/>
            <person name="Kuo A."/>
            <person name="Mondo S."/>
            <person name="Pangilinan J."/>
            <person name="Riley R."/>
            <person name="LaButti K."/>
            <person name="Andreopoulos B."/>
            <person name="Lipzen A."/>
            <person name="Chen C."/>
            <person name="Yanf M."/>
            <person name="Daum C."/>
            <person name="Ng V."/>
            <person name="Clum A."/>
            <person name="Steindorff A."/>
            <person name="Ohm R."/>
            <person name="Martin F."/>
            <person name="Silar P."/>
            <person name="Natvig D."/>
            <person name="Lalanne C."/>
            <person name="Gautier V."/>
            <person name="Ament-velasquez S.L."/>
            <person name="Kruys A."/>
            <person name="Hutchinson M.I."/>
            <person name="Powell A.J."/>
            <person name="Barry K."/>
            <person name="Miller A.N."/>
            <person name="Grigoriev I.V."/>
            <person name="Debuchy R."/>
            <person name="Gladieux P."/>
            <person name="Thoren M.H."/>
            <person name="Johannesson H."/>
        </authorList>
    </citation>
    <scope>NUCLEOTIDE SEQUENCE</scope>
    <source>
        <strain evidence="2">SMH3391-2</strain>
    </source>
</reference>